<dbReference type="STRING" id="504798.SAMN05421871_105167"/>
<dbReference type="InterPro" id="IPR036291">
    <property type="entry name" value="NAD(P)-bd_dom_sf"/>
</dbReference>
<dbReference type="SUPFAM" id="SSF53474">
    <property type="entry name" value="alpha/beta-Hydrolases"/>
    <property type="match status" value="1"/>
</dbReference>
<evidence type="ECO:0000259" key="3">
    <source>
        <dbReference type="Pfam" id="PF00561"/>
    </source>
</evidence>
<name>A0A1H0RW43_9PSEU</name>
<evidence type="ECO:0000256" key="1">
    <source>
        <dbReference type="ARBA" id="ARBA00006484"/>
    </source>
</evidence>
<evidence type="ECO:0000313" key="4">
    <source>
        <dbReference type="EMBL" id="SDP33801.1"/>
    </source>
</evidence>
<dbReference type="PANTHER" id="PTHR43391:SF12">
    <property type="entry name" value="OXIDOREDUCTASE EPHD-RELATED"/>
    <property type="match status" value="1"/>
</dbReference>
<dbReference type="PANTHER" id="PTHR43391">
    <property type="entry name" value="RETINOL DEHYDROGENASE-RELATED"/>
    <property type="match status" value="1"/>
</dbReference>
<dbReference type="InterPro" id="IPR000073">
    <property type="entry name" value="AB_hydrolase_1"/>
</dbReference>
<dbReference type="Pfam" id="PF00561">
    <property type="entry name" value="Abhydrolase_1"/>
    <property type="match status" value="1"/>
</dbReference>
<dbReference type="InterPro" id="IPR029058">
    <property type="entry name" value="AB_hydrolase_fold"/>
</dbReference>
<dbReference type="Gene3D" id="3.40.50.720">
    <property type="entry name" value="NAD(P)-binding Rossmann-like Domain"/>
    <property type="match status" value="1"/>
</dbReference>
<dbReference type="CDD" id="cd05233">
    <property type="entry name" value="SDR_c"/>
    <property type="match status" value="1"/>
</dbReference>
<sequence length="594" mass="64607">MTSVPLRFPEEASQLVVRRRTVRSGEVDLAVFEQGDPTDPTILLVHGFPDTHRLWDGVADLLAENFHVVRYDVRGAGDSTAPRDRSGYRAELLSEDLIAVADAVSPREPVHLVAHDWGSIQCWEPVTDHAVSHRIKSYTSISGPSMDHVGHWIRQRLRKPTPAHLRQLAAQLTHSWYVYLHQVPLLPELLWRTVIGPNWAKLLEKVEGIRHVPGHPVPTIGADAARGVQLYRLNIFNRLRSPRTRTADLPVQIIIPTRDNYVSAGLAQGVEQWIGKLWRRTLVAGHWAPVSHPDAIARMVEEFVDHIQGLPMTRSLQRARGGSADQEFTHQLVVVTGAGRGIGQATARAFAHLGAEVVVADLDLDAARQTAASIGPAAYPYQVDVADEDAMRRFADDVAAEHGVPDIVVNNAGIGMAGAFLDTTTADWRRVLDVNLLGVVHGCQIFGAMMAEHGEGGHIVNLASAAAYTPSRTMSAYATSKAAVLMLSDCVRAELADNGIGVSAICPGIVATDITNTTKFTGADDVEQQRLRQKATKAYARRGFGPEKVAADIVNAVRSGAAVVPVTPEAKIARFGSRFAPGLMRAAARWDVTR</sequence>
<dbReference type="GO" id="GO:0016491">
    <property type="term" value="F:oxidoreductase activity"/>
    <property type="evidence" value="ECO:0007669"/>
    <property type="project" value="UniProtKB-KW"/>
</dbReference>
<dbReference type="Proteomes" id="UP000199651">
    <property type="component" value="Unassembled WGS sequence"/>
</dbReference>
<dbReference type="PRINTS" id="PR00081">
    <property type="entry name" value="GDHRDH"/>
</dbReference>
<dbReference type="OrthoDB" id="4220752at2"/>
<comment type="similarity">
    <text evidence="1">Belongs to the short-chain dehydrogenases/reductases (SDR) family.</text>
</comment>
<dbReference type="FunFam" id="3.40.50.720:FF:000084">
    <property type="entry name" value="Short-chain dehydrogenase reductase"/>
    <property type="match status" value="1"/>
</dbReference>
<dbReference type="PRINTS" id="PR00080">
    <property type="entry name" value="SDRFAMILY"/>
</dbReference>
<protein>
    <submittedName>
        <fullName evidence="4">Short-chain dehydrogenase</fullName>
    </submittedName>
</protein>
<dbReference type="InterPro" id="IPR020904">
    <property type="entry name" value="Sc_DH/Rdtase_CS"/>
</dbReference>
<dbReference type="AlphaFoldDB" id="A0A1H0RW43"/>
<keyword evidence="2" id="KW-0560">Oxidoreductase</keyword>
<dbReference type="NCBIfam" id="NF004514">
    <property type="entry name" value="PRK05855.1"/>
    <property type="match status" value="1"/>
</dbReference>
<dbReference type="SUPFAM" id="SSF51735">
    <property type="entry name" value="NAD(P)-binding Rossmann-fold domains"/>
    <property type="match status" value="1"/>
</dbReference>
<dbReference type="Gene3D" id="3.40.50.1820">
    <property type="entry name" value="alpha/beta hydrolase"/>
    <property type="match status" value="1"/>
</dbReference>
<reference evidence="5" key="1">
    <citation type="submission" date="2016-10" db="EMBL/GenBank/DDBJ databases">
        <authorList>
            <person name="Varghese N."/>
            <person name="Submissions S."/>
        </authorList>
    </citation>
    <scope>NUCLEOTIDE SEQUENCE [LARGE SCALE GENOMIC DNA]</scope>
    <source>
        <strain evidence="5">IBRC-M 10655</strain>
    </source>
</reference>
<feature type="domain" description="AB hydrolase-1" evidence="3">
    <location>
        <begin position="40"/>
        <end position="293"/>
    </location>
</feature>
<organism evidence="4 5">
    <name type="scientific">Actinokineospora alba</name>
    <dbReference type="NCBI Taxonomy" id="504798"/>
    <lineage>
        <taxon>Bacteria</taxon>
        <taxon>Bacillati</taxon>
        <taxon>Actinomycetota</taxon>
        <taxon>Actinomycetes</taxon>
        <taxon>Pseudonocardiales</taxon>
        <taxon>Pseudonocardiaceae</taxon>
        <taxon>Actinokineospora</taxon>
    </lineage>
</organism>
<evidence type="ECO:0000256" key="2">
    <source>
        <dbReference type="ARBA" id="ARBA00023002"/>
    </source>
</evidence>
<dbReference type="EMBL" id="FNJB01000008">
    <property type="protein sequence ID" value="SDP33801.1"/>
    <property type="molecule type" value="Genomic_DNA"/>
</dbReference>
<dbReference type="Pfam" id="PF00106">
    <property type="entry name" value="adh_short"/>
    <property type="match status" value="1"/>
</dbReference>
<accession>A0A1H0RW43</accession>
<evidence type="ECO:0000313" key="5">
    <source>
        <dbReference type="Proteomes" id="UP000199651"/>
    </source>
</evidence>
<dbReference type="RefSeq" id="WP_091378643.1">
    <property type="nucleotide sequence ID" value="NZ_FNDV01000005.1"/>
</dbReference>
<proteinExistence type="inferred from homology"/>
<dbReference type="InterPro" id="IPR002347">
    <property type="entry name" value="SDR_fam"/>
</dbReference>
<dbReference type="PROSITE" id="PS00061">
    <property type="entry name" value="ADH_SHORT"/>
    <property type="match status" value="1"/>
</dbReference>
<keyword evidence="5" id="KW-1185">Reference proteome</keyword>
<gene>
    <name evidence="4" type="ORF">SAMN05192558_108156</name>
</gene>